<keyword evidence="3" id="KW-1185">Reference proteome</keyword>
<accession>A0A9P5THV8</accession>
<evidence type="ECO:0000256" key="1">
    <source>
        <dbReference type="SAM" id="MobiDB-lite"/>
    </source>
</evidence>
<protein>
    <submittedName>
        <fullName evidence="2">Uncharacterized protein</fullName>
    </submittedName>
</protein>
<evidence type="ECO:0000313" key="3">
    <source>
        <dbReference type="Proteomes" id="UP000724874"/>
    </source>
</evidence>
<evidence type="ECO:0000313" key="2">
    <source>
        <dbReference type="EMBL" id="KAF8878134.1"/>
    </source>
</evidence>
<sequence length="227" mass="25314">MTAAIDKTLSDMSMSENEEDSLPQENQEQLPTIWDIYPCNAESYNAILGSVAGDETVTWLSTIEATVNQLLIYPVFCSHDRVTLEHLLSQLHAAIALQWGAEDTGSETNIPMSFFEMAQAAFVAKRNGANLEALAVNDTCFEVFLELAVDRENSEAMQRLTREATTQILQVEAACWRLSISNHLVEANAMLMCTGEIAMNVDQLGIGNESRVIQTLVEWLEEQMRHL</sequence>
<organism evidence="2 3">
    <name type="scientific">Gymnopilus junonius</name>
    <name type="common">Spectacular rustgill mushroom</name>
    <name type="synonym">Gymnopilus spectabilis subsp. junonius</name>
    <dbReference type="NCBI Taxonomy" id="109634"/>
    <lineage>
        <taxon>Eukaryota</taxon>
        <taxon>Fungi</taxon>
        <taxon>Dikarya</taxon>
        <taxon>Basidiomycota</taxon>
        <taxon>Agaricomycotina</taxon>
        <taxon>Agaricomycetes</taxon>
        <taxon>Agaricomycetidae</taxon>
        <taxon>Agaricales</taxon>
        <taxon>Agaricineae</taxon>
        <taxon>Hymenogastraceae</taxon>
        <taxon>Gymnopilus</taxon>
    </lineage>
</organism>
<comment type="caution">
    <text evidence="2">The sequence shown here is derived from an EMBL/GenBank/DDBJ whole genome shotgun (WGS) entry which is preliminary data.</text>
</comment>
<reference evidence="2" key="1">
    <citation type="submission" date="2020-11" db="EMBL/GenBank/DDBJ databases">
        <authorList>
            <consortium name="DOE Joint Genome Institute"/>
            <person name="Ahrendt S."/>
            <person name="Riley R."/>
            <person name="Andreopoulos W."/>
            <person name="LaButti K."/>
            <person name="Pangilinan J."/>
            <person name="Ruiz-duenas F.J."/>
            <person name="Barrasa J.M."/>
            <person name="Sanchez-Garcia M."/>
            <person name="Camarero S."/>
            <person name="Miyauchi S."/>
            <person name="Serrano A."/>
            <person name="Linde D."/>
            <person name="Babiker R."/>
            <person name="Drula E."/>
            <person name="Ayuso-Fernandez I."/>
            <person name="Pacheco R."/>
            <person name="Padilla G."/>
            <person name="Ferreira P."/>
            <person name="Barriuso J."/>
            <person name="Kellner H."/>
            <person name="Castanera R."/>
            <person name="Alfaro M."/>
            <person name="Ramirez L."/>
            <person name="Pisabarro A.G."/>
            <person name="Kuo A."/>
            <person name="Tritt A."/>
            <person name="Lipzen A."/>
            <person name="He G."/>
            <person name="Yan M."/>
            <person name="Ng V."/>
            <person name="Cullen D."/>
            <person name="Martin F."/>
            <person name="Rosso M.-N."/>
            <person name="Henrissat B."/>
            <person name="Hibbett D."/>
            <person name="Martinez A.T."/>
            <person name="Grigoriev I.V."/>
        </authorList>
    </citation>
    <scope>NUCLEOTIDE SEQUENCE</scope>
    <source>
        <strain evidence="2">AH 44721</strain>
    </source>
</reference>
<dbReference type="EMBL" id="JADNYJ010000162">
    <property type="protein sequence ID" value="KAF8878134.1"/>
    <property type="molecule type" value="Genomic_DNA"/>
</dbReference>
<gene>
    <name evidence="2" type="ORF">CPB84DRAFT_1852470</name>
</gene>
<proteinExistence type="predicted"/>
<feature type="region of interest" description="Disordered" evidence="1">
    <location>
        <begin position="1"/>
        <end position="26"/>
    </location>
</feature>
<dbReference type="AlphaFoldDB" id="A0A9P5THV8"/>
<dbReference type="Proteomes" id="UP000724874">
    <property type="component" value="Unassembled WGS sequence"/>
</dbReference>
<name>A0A9P5THV8_GYMJU</name>